<organism evidence="1">
    <name type="scientific">marine sediment metagenome</name>
    <dbReference type="NCBI Taxonomy" id="412755"/>
    <lineage>
        <taxon>unclassified sequences</taxon>
        <taxon>metagenomes</taxon>
        <taxon>ecological metagenomes</taxon>
    </lineage>
</organism>
<gene>
    <name evidence="1" type="ORF">S01H1_18698</name>
</gene>
<protein>
    <submittedName>
        <fullName evidence="1">Uncharacterized protein</fullName>
    </submittedName>
</protein>
<dbReference type="InterPro" id="IPR011518">
    <property type="entry name" value="Transposase_36"/>
</dbReference>
<dbReference type="EMBL" id="BARS01010020">
    <property type="protein sequence ID" value="GAF88815.1"/>
    <property type="molecule type" value="Genomic_DNA"/>
</dbReference>
<evidence type="ECO:0000313" key="1">
    <source>
        <dbReference type="EMBL" id="GAF88815.1"/>
    </source>
</evidence>
<accession>X0UJY7</accession>
<dbReference type="Pfam" id="PF07592">
    <property type="entry name" value="DDE_Tnp_ISAZ013"/>
    <property type="match status" value="1"/>
</dbReference>
<reference evidence="1" key="1">
    <citation type="journal article" date="2014" name="Front. Microbiol.">
        <title>High frequency of phylogenetically diverse reductive dehalogenase-homologous genes in deep subseafloor sedimentary metagenomes.</title>
        <authorList>
            <person name="Kawai M."/>
            <person name="Futagami T."/>
            <person name="Toyoda A."/>
            <person name="Takaki Y."/>
            <person name="Nishi S."/>
            <person name="Hori S."/>
            <person name="Arai W."/>
            <person name="Tsubouchi T."/>
            <person name="Morono Y."/>
            <person name="Uchiyama I."/>
            <person name="Ito T."/>
            <person name="Fujiyama A."/>
            <person name="Inagaki F."/>
            <person name="Takami H."/>
        </authorList>
    </citation>
    <scope>NUCLEOTIDE SEQUENCE</scope>
    <source>
        <strain evidence="1">Expedition CK06-06</strain>
    </source>
</reference>
<feature type="non-terminal residue" evidence="1">
    <location>
        <position position="62"/>
    </location>
</feature>
<sequence length="62" mass="7209">MAHYPPYASKWNPVEHRLFPHITRSLKGVILKSHEIVKELIGKTKTKKGLRVKANIIDKVYE</sequence>
<proteinExistence type="predicted"/>
<comment type="caution">
    <text evidence="1">The sequence shown here is derived from an EMBL/GenBank/DDBJ whole genome shotgun (WGS) entry which is preliminary data.</text>
</comment>
<name>X0UJY7_9ZZZZ</name>
<dbReference type="AlphaFoldDB" id="X0UJY7"/>